<keyword evidence="6" id="KW-1185">Reference proteome</keyword>
<dbReference type="AlphaFoldDB" id="A0AAD8JIK3"/>
<feature type="domain" description="U-box" evidence="4">
    <location>
        <begin position="118"/>
        <end position="284"/>
    </location>
</feature>
<dbReference type="InterPro" id="IPR011989">
    <property type="entry name" value="ARM-like"/>
</dbReference>
<feature type="repeat" description="ARM" evidence="3">
    <location>
        <begin position="39"/>
        <end position="81"/>
    </location>
</feature>
<evidence type="ECO:0000256" key="1">
    <source>
        <dbReference type="ARBA" id="ARBA00022737"/>
    </source>
</evidence>
<name>A0AAD8JIK3_9APIA</name>
<dbReference type="Proteomes" id="UP001237642">
    <property type="component" value="Unassembled WGS sequence"/>
</dbReference>
<comment type="caution">
    <text evidence="5">The sequence shown here is derived from an EMBL/GenBank/DDBJ whole genome shotgun (WGS) entry which is preliminary data.</text>
</comment>
<dbReference type="Pfam" id="PF00514">
    <property type="entry name" value="Arm"/>
    <property type="match status" value="1"/>
</dbReference>
<proteinExistence type="predicted"/>
<dbReference type="SUPFAM" id="SSF48371">
    <property type="entry name" value="ARM repeat"/>
    <property type="match status" value="1"/>
</dbReference>
<evidence type="ECO:0000313" key="5">
    <source>
        <dbReference type="EMBL" id="KAK1404423.1"/>
    </source>
</evidence>
<dbReference type="PANTHER" id="PTHR23315:SF120">
    <property type="entry name" value="ARM REPEAT SUPERFAMILY PROTEIN"/>
    <property type="match status" value="1"/>
</dbReference>
<reference evidence="5" key="1">
    <citation type="submission" date="2023-02" db="EMBL/GenBank/DDBJ databases">
        <title>Genome of toxic invasive species Heracleum sosnowskyi carries increased number of genes despite the absence of recent whole-genome duplications.</title>
        <authorList>
            <person name="Schelkunov M."/>
            <person name="Shtratnikova V."/>
            <person name="Makarenko M."/>
            <person name="Klepikova A."/>
            <person name="Omelchenko D."/>
            <person name="Novikova G."/>
            <person name="Obukhova E."/>
            <person name="Bogdanov V."/>
            <person name="Penin A."/>
            <person name="Logacheva M."/>
        </authorList>
    </citation>
    <scope>NUCLEOTIDE SEQUENCE</scope>
    <source>
        <strain evidence="5">Hsosn_3</strain>
        <tissue evidence="5">Leaf</tissue>
    </source>
</reference>
<evidence type="ECO:0000256" key="2">
    <source>
        <dbReference type="ARBA" id="ARBA00022786"/>
    </source>
</evidence>
<dbReference type="EMBL" id="JAUIZM010000001">
    <property type="protein sequence ID" value="KAK1404423.1"/>
    <property type="molecule type" value="Genomic_DNA"/>
</dbReference>
<evidence type="ECO:0000256" key="3">
    <source>
        <dbReference type="PROSITE-ProRule" id="PRU00259"/>
    </source>
</evidence>
<organism evidence="5 6">
    <name type="scientific">Heracleum sosnowskyi</name>
    <dbReference type="NCBI Taxonomy" id="360622"/>
    <lineage>
        <taxon>Eukaryota</taxon>
        <taxon>Viridiplantae</taxon>
        <taxon>Streptophyta</taxon>
        <taxon>Embryophyta</taxon>
        <taxon>Tracheophyta</taxon>
        <taxon>Spermatophyta</taxon>
        <taxon>Magnoliopsida</taxon>
        <taxon>eudicotyledons</taxon>
        <taxon>Gunneridae</taxon>
        <taxon>Pentapetalae</taxon>
        <taxon>asterids</taxon>
        <taxon>campanulids</taxon>
        <taxon>Apiales</taxon>
        <taxon>Apiaceae</taxon>
        <taxon>Apioideae</taxon>
        <taxon>apioid superclade</taxon>
        <taxon>Tordylieae</taxon>
        <taxon>Tordyliinae</taxon>
        <taxon>Heracleum</taxon>
    </lineage>
</organism>
<keyword evidence="1" id="KW-0677">Repeat</keyword>
<sequence length="327" mass="35302">MEDVVVKALLFGDTEARVLAARELNNLKSKKKHKLIERGIIAPLVSMLCTQDYDAVEASLTALLNMAFGSERNKILIANSGAIPVVINLLQCQSETLVDLAIAALMTLSSCSANKLTVASSGAIEILLEILNVDSTGIQAKLDIIVTLHNLSTSSQLIPSIALTSTVVKLLELISEWEKSSEVVEKAIALLEKIVSSSHIALRQTAGTSGAIQALVETVEDGSKQCKEHAVGILLLICRSCRDRYRGLILREGVMPGLLQLSVDGTRRAKEMAGALLQLLRDCSDGDTKKKILKNVLMEQVMGEIDRGERGGKEQKLVADLIAKLRI</sequence>
<evidence type="ECO:0000259" key="4">
    <source>
        <dbReference type="Pfam" id="PF25598"/>
    </source>
</evidence>
<protein>
    <submittedName>
        <fullName evidence="5">U-box domain-containing protein 6</fullName>
    </submittedName>
</protein>
<dbReference type="PROSITE" id="PS50176">
    <property type="entry name" value="ARM_REPEAT"/>
    <property type="match status" value="2"/>
</dbReference>
<evidence type="ECO:0000313" key="6">
    <source>
        <dbReference type="Proteomes" id="UP001237642"/>
    </source>
</evidence>
<dbReference type="SMART" id="SM00185">
    <property type="entry name" value="ARM"/>
    <property type="match status" value="6"/>
</dbReference>
<gene>
    <name evidence="5" type="ORF">POM88_004028</name>
</gene>
<dbReference type="Gene3D" id="1.25.10.10">
    <property type="entry name" value="Leucine-rich Repeat Variant"/>
    <property type="match status" value="2"/>
</dbReference>
<keyword evidence="2" id="KW-0833">Ubl conjugation pathway</keyword>
<feature type="repeat" description="ARM" evidence="3">
    <location>
        <begin position="81"/>
        <end position="123"/>
    </location>
</feature>
<accession>A0AAD8JIK3</accession>
<dbReference type="Pfam" id="PF25598">
    <property type="entry name" value="ARM_PUB"/>
    <property type="match status" value="1"/>
</dbReference>
<dbReference type="PANTHER" id="PTHR23315">
    <property type="entry name" value="U BOX DOMAIN-CONTAINING"/>
    <property type="match status" value="1"/>
</dbReference>
<dbReference type="InterPro" id="IPR000225">
    <property type="entry name" value="Armadillo"/>
</dbReference>
<dbReference type="InterPro" id="IPR058678">
    <property type="entry name" value="ARM_PUB"/>
</dbReference>
<dbReference type="InterPro" id="IPR016024">
    <property type="entry name" value="ARM-type_fold"/>
</dbReference>
<reference evidence="5" key="2">
    <citation type="submission" date="2023-05" db="EMBL/GenBank/DDBJ databases">
        <authorList>
            <person name="Schelkunov M.I."/>
        </authorList>
    </citation>
    <scope>NUCLEOTIDE SEQUENCE</scope>
    <source>
        <strain evidence="5">Hsosn_3</strain>
        <tissue evidence="5">Leaf</tissue>
    </source>
</reference>